<evidence type="ECO:0000313" key="6">
    <source>
        <dbReference type="Proteomes" id="UP000675920"/>
    </source>
</evidence>
<name>A0A8B6X8L1_9BURK</name>
<dbReference type="InterPro" id="IPR042251">
    <property type="entry name" value="EutC_C"/>
</dbReference>
<reference evidence="7" key="1">
    <citation type="submission" date="2025-08" db="UniProtKB">
        <authorList>
            <consortium name="RefSeq"/>
        </authorList>
    </citation>
    <scope>IDENTIFICATION</scope>
</reference>
<comment type="subcellular location">
    <subcellularLocation>
        <location evidence="5">Bacterial microcompartment</location>
    </subcellularLocation>
</comment>
<dbReference type="InterPro" id="IPR009246">
    <property type="entry name" value="EutC"/>
</dbReference>
<dbReference type="EC" id="4.3.1.7" evidence="5"/>
<dbReference type="GO" id="GO:0031471">
    <property type="term" value="C:ethanolamine degradation polyhedral organelle"/>
    <property type="evidence" value="ECO:0007669"/>
    <property type="project" value="UniProtKB-UniRule"/>
</dbReference>
<dbReference type="GO" id="GO:0008851">
    <property type="term" value="F:ethanolamine ammonia-lyase activity"/>
    <property type="evidence" value="ECO:0007669"/>
    <property type="project" value="UniProtKB-UniRule"/>
</dbReference>
<keyword evidence="1 5" id="KW-0846">Cobalamin</keyword>
<comment type="pathway">
    <text evidence="5">Amine and polyamine degradation; ethanolamine degradation.</text>
</comment>
<organism evidence="6 7">
    <name type="scientific">Derxia gummosa DSM 723</name>
    <dbReference type="NCBI Taxonomy" id="1121388"/>
    <lineage>
        <taxon>Bacteria</taxon>
        <taxon>Pseudomonadati</taxon>
        <taxon>Pseudomonadota</taxon>
        <taxon>Betaproteobacteria</taxon>
        <taxon>Burkholderiales</taxon>
        <taxon>Alcaligenaceae</taxon>
        <taxon>Derxia</taxon>
    </lineage>
</organism>
<comment type="similarity">
    <text evidence="5">Belongs to the EutC family.</text>
</comment>
<feature type="binding site" evidence="5">
    <location>
        <position position="202"/>
    </location>
    <ligand>
        <name>adenosylcob(III)alamin</name>
        <dbReference type="ChEBI" id="CHEBI:18408"/>
    </ligand>
</feature>
<dbReference type="UniPathway" id="UPA00560"/>
<evidence type="ECO:0000256" key="2">
    <source>
        <dbReference type="ARBA" id="ARBA00023239"/>
    </source>
</evidence>
<evidence type="ECO:0000256" key="3">
    <source>
        <dbReference type="ARBA" id="ARBA00023285"/>
    </source>
</evidence>
<comment type="subunit">
    <text evidence="5">The basic unit is a heterodimer which dimerizes to form tetramers. The heterotetramers trimerize; 6 large subunits form a core ring with 6 small subunits projecting outwards.</text>
</comment>
<dbReference type="Gene3D" id="1.10.30.40">
    <property type="entry name" value="Ethanolamine ammonia-lyase light chain (EutC), N-terminal domain"/>
    <property type="match status" value="1"/>
</dbReference>
<keyword evidence="2 5" id="KW-0456">Lyase</keyword>
<comment type="cofactor">
    <cofactor evidence="5">
        <name>adenosylcob(III)alamin</name>
        <dbReference type="ChEBI" id="CHEBI:18408"/>
    </cofactor>
    <text evidence="5">Binds between the large and small subunits.</text>
</comment>
<comment type="function">
    <text evidence="5">Catalyzes the deamination of various vicinal amino-alcohols to oxo compounds. Allows this organism to utilize ethanolamine as the sole source of nitrogen and carbon in the presence of external vitamin B12.</text>
</comment>
<dbReference type="RefSeq" id="WP_051377850.1">
    <property type="nucleotide sequence ID" value="NZ_AXWS01000007.1"/>
</dbReference>
<dbReference type="PIRSF" id="PIRSF018982">
    <property type="entry name" value="EutC"/>
    <property type="match status" value="1"/>
</dbReference>
<dbReference type="Proteomes" id="UP000675920">
    <property type="component" value="Unplaced"/>
</dbReference>
<keyword evidence="6" id="KW-1185">Reference proteome</keyword>
<sequence length="310" mass="32027">MTDDLTQTRIADAALPTDAPAVVRNPWAHLRRHTPARIALGRAGISLPTAPMLDFQLAHAQARDAVHAPLDVDAVEREIRPLGFDTLRASSAAADRHIYLQRPDLGRRLGEDARAALSAARAARRAGGPVASGGADPASPAAAGGASATAAPRFDLAFAVVDGLSSLAIATNAAPFLRAMRAHIDAEGWRVAPVVIATQGRVAIGDEIGELLDANLVIVMIGERPGLSSPDSMGLYLTWSPRPGLTDAARNCISNVRDAGLAHADAAARAAWLAKEAMARGLTGVALKDETASPAPRLEGGGAADNFLLG</sequence>
<dbReference type="GO" id="GO:0006520">
    <property type="term" value="P:amino acid metabolic process"/>
    <property type="evidence" value="ECO:0007669"/>
    <property type="project" value="InterPro"/>
</dbReference>
<dbReference type="AlphaFoldDB" id="A0A8B6X8L1"/>
<gene>
    <name evidence="5 7" type="primary">eutC</name>
</gene>
<dbReference type="GO" id="GO:0046336">
    <property type="term" value="P:ethanolamine catabolic process"/>
    <property type="evidence" value="ECO:0007669"/>
    <property type="project" value="UniProtKB-UniRule"/>
</dbReference>
<dbReference type="Pfam" id="PF05985">
    <property type="entry name" value="EutC"/>
    <property type="match status" value="1"/>
</dbReference>
<dbReference type="PANTHER" id="PTHR39330">
    <property type="entry name" value="ETHANOLAMINE AMMONIA-LYASE LIGHT CHAIN"/>
    <property type="match status" value="1"/>
</dbReference>
<evidence type="ECO:0000256" key="5">
    <source>
        <dbReference type="HAMAP-Rule" id="MF_00601"/>
    </source>
</evidence>
<comment type="catalytic activity">
    <reaction evidence="5">
        <text>ethanolamine = acetaldehyde + NH4(+)</text>
        <dbReference type="Rhea" id="RHEA:15313"/>
        <dbReference type="ChEBI" id="CHEBI:15343"/>
        <dbReference type="ChEBI" id="CHEBI:28938"/>
        <dbReference type="ChEBI" id="CHEBI:57603"/>
        <dbReference type="EC" id="4.3.1.7"/>
    </reaction>
</comment>
<evidence type="ECO:0000256" key="4">
    <source>
        <dbReference type="ARBA" id="ARBA00024446"/>
    </source>
</evidence>
<feature type="binding site" evidence="5">
    <location>
        <position position="223"/>
    </location>
    <ligand>
        <name>adenosylcob(III)alamin</name>
        <dbReference type="ChEBI" id="CHEBI:18408"/>
    </ligand>
</feature>
<dbReference type="NCBIfam" id="NF003971">
    <property type="entry name" value="PRK05465.1"/>
    <property type="match status" value="1"/>
</dbReference>
<protein>
    <recommendedName>
        <fullName evidence="5">Ethanolamine ammonia-lyase small subunit</fullName>
        <shortName evidence="5">EAL small subunit</shortName>
        <ecNumber evidence="5">4.3.1.7</ecNumber>
    </recommendedName>
</protein>
<proteinExistence type="inferred from homology"/>
<keyword evidence="4 5" id="KW-1283">Bacterial microcompartment</keyword>
<evidence type="ECO:0000313" key="7">
    <source>
        <dbReference type="RefSeq" id="WP_051377850.1"/>
    </source>
</evidence>
<dbReference type="OrthoDB" id="114248at2"/>
<dbReference type="Gene3D" id="3.40.50.11240">
    <property type="entry name" value="Ethanolamine ammonia-lyase light chain (EutC)"/>
    <property type="match status" value="1"/>
</dbReference>
<dbReference type="PANTHER" id="PTHR39330:SF1">
    <property type="entry name" value="ETHANOLAMINE AMMONIA-LYASE SMALL SUBUNIT"/>
    <property type="match status" value="1"/>
</dbReference>
<evidence type="ECO:0000256" key="1">
    <source>
        <dbReference type="ARBA" id="ARBA00022628"/>
    </source>
</evidence>
<dbReference type="HAMAP" id="MF_00601">
    <property type="entry name" value="EutC"/>
    <property type="match status" value="1"/>
</dbReference>
<accession>A0A8B6X8L1</accession>
<dbReference type="GO" id="GO:0031419">
    <property type="term" value="F:cobalamin binding"/>
    <property type="evidence" value="ECO:0007669"/>
    <property type="project" value="UniProtKB-UniRule"/>
</dbReference>
<feature type="binding site" evidence="5">
    <location>
        <position position="252"/>
    </location>
    <ligand>
        <name>adenosylcob(III)alamin</name>
        <dbReference type="ChEBI" id="CHEBI:18408"/>
    </ligand>
</feature>
<dbReference type="InterPro" id="IPR042255">
    <property type="entry name" value="EutC_N"/>
</dbReference>
<dbReference type="GO" id="GO:0009350">
    <property type="term" value="C:ethanolamine ammonia-lyase complex"/>
    <property type="evidence" value="ECO:0007669"/>
    <property type="project" value="UniProtKB-UniRule"/>
</dbReference>
<keyword evidence="3 5" id="KW-0170">Cobalt</keyword>